<evidence type="ECO:0000256" key="1">
    <source>
        <dbReference type="ARBA" id="ARBA00004141"/>
    </source>
</evidence>
<dbReference type="GO" id="GO:0016020">
    <property type="term" value="C:membrane"/>
    <property type="evidence" value="ECO:0007669"/>
    <property type="project" value="UniProtKB-SubCell"/>
</dbReference>
<keyword evidence="3 7" id="KW-0812">Transmembrane</keyword>
<keyword evidence="6" id="KW-0479">Metal-binding</keyword>
<comment type="similarity">
    <text evidence="2">Belongs to the ADIPOR family.</text>
</comment>
<keyword evidence="6" id="KW-0862">Zinc</keyword>
<dbReference type="EMBL" id="JXCE01000464">
    <property type="protein sequence ID" value="KPA37161.1"/>
    <property type="molecule type" value="Genomic_DNA"/>
</dbReference>
<evidence type="ECO:0000313" key="9">
    <source>
        <dbReference type="Proteomes" id="UP000037904"/>
    </source>
</evidence>
<evidence type="ECO:0000256" key="2">
    <source>
        <dbReference type="ARBA" id="ARBA00007018"/>
    </source>
</evidence>
<feature type="transmembrane region" description="Helical" evidence="7">
    <location>
        <begin position="960"/>
        <end position="982"/>
    </location>
</feature>
<comment type="caution">
    <text evidence="8">The sequence shown here is derived from an EMBL/GenBank/DDBJ whole genome shotgun (WGS) entry which is preliminary data.</text>
</comment>
<reference evidence="8 9" key="1">
    <citation type="submission" date="2015-04" db="EMBL/GenBank/DDBJ databases">
        <title>The draft genome sequence of Fusarium langsethiae, a T-2/HT-2 mycotoxin producer.</title>
        <authorList>
            <person name="Lysoe E."/>
            <person name="Divon H.H."/>
            <person name="Terzi V."/>
            <person name="Orru L."/>
            <person name="Lamontanara A."/>
            <person name="Kolseth A.-K."/>
            <person name="Frandsen R.J."/>
            <person name="Nielsen K."/>
            <person name="Thrane U."/>
        </authorList>
    </citation>
    <scope>NUCLEOTIDE SEQUENCE [LARGE SCALE GENOMIC DNA]</scope>
    <source>
        <strain evidence="8 9">Fl201059</strain>
    </source>
</reference>
<dbReference type="PANTHER" id="PTHR20855:SF52">
    <property type="entry name" value="ADIPONECTIN RECEPTOR PROTEIN"/>
    <property type="match status" value="1"/>
</dbReference>
<dbReference type="GO" id="GO:0038023">
    <property type="term" value="F:signaling receptor activity"/>
    <property type="evidence" value="ECO:0007669"/>
    <property type="project" value="TreeGrafter"/>
</dbReference>
<keyword evidence="4 7" id="KW-1133">Transmembrane helix</keyword>
<proteinExistence type="inferred from homology"/>
<dbReference type="PANTHER" id="PTHR20855">
    <property type="entry name" value="ADIPOR/PROGESTIN RECEPTOR-RELATED"/>
    <property type="match status" value="1"/>
</dbReference>
<feature type="binding site" evidence="6">
    <location>
        <position position="1185"/>
    </location>
    <ligand>
        <name>Zn(2+)</name>
        <dbReference type="ChEBI" id="CHEBI:29105"/>
    </ligand>
</feature>
<feature type="binding site" evidence="6">
    <location>
        <position position="1189"/>
    </location>
    <ligand>
        <name>Zn(2+)</name>
        <dbReference type="ChEBI" id="CHEBI:29105"/>
    </ligand>
</feature>
<dbReference type="GO" id="GO:0046872">
    <property type="term" value="F:metal ion binding"/>
    <property type="evidence" value="ECO:0007669"/>
    <property type="project" value="UniProtKB-KW"/>
</dbReference>
<keyword evidence="9" id="KW-1185">Reference proteome</keyword>
<dbReference type="InterPro" id="IPR008930">
    <property type="entry name" value="Terpenoid_cyclase/PrenylTrfase"/>
</dbReference>
<evidence type="ECO:0000313" key="8">
    <source>
        <dbReference type="EMBL" id="KPA37161.1"/>
    </source>
</evidence>
<dbReference type="InterPro" id="IPR004254">
    <property type="entry name" value="AdipoR/HlyIII-related"/>
</dbReference>
<evidence type="ECO:0000256" key="5">
    <source>
        <dbReference type="ARBA" id="ARBA00023136"/>
    </source>
</evidence>
<dbReference type="Gene3D" id="1.50.10.160">
    <property type="match status" value="1"/>
</dbReference>
<feature type="binding site" evidence="6">
    <location>
        <position position="1015"/>
    </location>
    <ligand>
        <name>Zn(2+)</name>
        <dbReference type="ChEBI" id="CHEBI:29105"/>
    </ligand>
</feature>
<evidence type="ECO:0000256" key="6">
    <source>
        <dbReference type="PIRSR" id="PIRSR604254-1"/>
    </source>
</evidence>
<accession>A0A0N1J2B6</accession>
<comment type="subcellular location">
    <subcellularLocation>
        <location evidence="1">Membrane</location>
        <topology evidence="1">Multi-pass membrane protein</topology>
    </subcellularLocation>
</comment>
<evidence type="ECO:0000256" key="7">
    <source>
        <dbReference type="SAM" id="Phobius"/>
    </source>
</evidence>
<dbReference type="Proteomes" id="UP000037904">
    <property type="component" value="Unassembled WGS sequence"/>
</dbReference>
<dbReference type="Pfam" id="PF03006">
    <property type="entry name" value="HlyIII"/>
    <property type="match status" value="2"/>
</dbReference>
<organism evidence="8 9">
    <name type="scientific">Fusarium langsethiae</name>
    <dbReference type="NCBI Taxonomy" id="179993"/>
    <lineage>
        <taxon>Eukaryota</taxon>
        <taxon>Fungi</taxon>
        <taxon>Dikarya</taxon>
        <taxon>Ascomycota</taxon>
        <taxon>Pezizomycotina</taxon>
        <taxon>Sordariomycetes</taxon>
        <taxon>Hypocreomycetidae</taxon>
        <taxon>Hypocreales</taxon>
        <taxon>Nectriaceae</taxon>
        <taxon>Fusarium</taxon>
    </lineage>
</organism>
<keyword evidence="5 7" id="KW-0472">Membrane</keyword>
<feature type="transmembrane region" description="Helical" evidence="7">
    <location>
        <begin position="1126"/>
        <end position="1143"/>
    </location>
</feature>
<name>A0A0N1J2B6_FUSLA</name>
<gene>
    <name evidence="8" type="ORF">FLAG1_10038</name>
</gene>
<dbReference type="SUPFAM" id="SSF48239">
    <property type="entry name" value="Terpenoid cyclases/Protein prenyltransferases"/>
    <property type="match status" value="1"/>
</dbReference>
<feature type="transmembrane region" description="Helical" evidence="7">
    <location>
        <begin position="1033"/>
        <end position="1052"/>
    </location>
</feature>
<sequence>MDSNKQLATSLIDYCAEAVGNTHTFGRLTSSIYDSAWVAILRKPGTPGLLFPECYKYILDQQHEGSGWEKSPESEIDGIMCTLGGLLVLTTNSDIPQDGISAQDMATRIQHAAAFLSSKLQSWDVASCDHVGFEIIIPSMLERLEQKRLTFTFPGQARLAQLNQNKLAKIHPAVWSGKVQTTVTHSLEAFLGKADFSGLRDQRVCGGMGSSPSSTAAYLMSSPVWDDKAEEYLRKVLASRWPGELGGVPGMYPTTGFEVLWIASTLLEDGFHDTSLLRYGDILSIIQEFYDSLGGLASGFSKSSVPDADDTSKTIIMRNLLGVPTKADKLVETFEGKHHFFTYMMERHPSVTTNCNVLSALLVSPEPAKFIRQIEKCAKYLCTSWMQSDIPFQDKWNTSEFYPIMLLSQALCRLVNAWDKAVINLSEELLAGDISLVLFQVLMQTLQKQHENGSWGHIPSKEITAYAIIALGNLASLPFNTQLPGVIRQAIKNGRAFINSSGVTPDVEYVWIAKTNYSPLNICKAYQLAALETKFPKYSLGSSFSKLHNLTGQQLQKYTHMFSILPILNEFPLWRIEGSVTEAILFRGRLQASKLDMFDRSNLKGGEYLEFIAMTLACSNNLHGTFLKTDILFEMMKFILHVYQVDEYYEHVIGITYEQHLQEIQQLVENLLENQPLANGSSGHGINGTHLEPAARSKISENIISFTDTVLKVPAVQRAGSVDRDLLKHELRRCLLAHITQLKDSKRHCQSVKEGSEWKPPCGSYHEWARTVGSAHSCSPLSLAFFRCLVPQDLAGRHVSAEEQYLVQDLWVHLANKARMENDCHSVQRDRKEGNLNSLDFPEFNRVDGGVAQLTRIIDYEKRCLKLGFEALEEVVGAGQKHSQLKALKFYTFLLELYSNVYALKDISSGRKDGLSGVAFNPAEWRQDNKYILAGYRKLEADYLQVIKSLTFLHNETCNVYTHLIGAVLLPLFATTTLRTIYMAQYTGATRTDLIMLGIFFYSAESCLIFSTLYHLIGSHSHEVEKYWHRMDLLGIVVVTVGTFIPAIYYIFNCDPILQRIYWTMVVICGFSTAVLICIPKVRTLRWRKVRVGAYTALGASAFVPLLHGVHLYGLEYMLEYSGMKWFFVELFLYGGGCGIYAVRISCFPSARPFYVKEAISDRGVQFRIPERFAPGHFDIWLSSHQIFHVSIVCAMYVHTIALTQAFESCRTLEICRIQSVHRSTKL</sequence>
<protein>
    <submittedName>
        <fullName evidence="8">Ent-kaurene synthase</fullName>
    </submittedName>
</protein>
<feature type="transmembrane region" description="Helical" evidence="7">
    <location>
        <begin position="1094"/>
        <end position="1114"/>
    </location>
</feature>
<evidence type="ECO:0000256" key="3">
    <source>
        <dbReference type="ARBA" id="ARBA00022692"/>
    </source>
</evidence>
<evidence type="ECO:0000256" key="4">
    <source>
        <dbReference type="ARBA" id="ARBA00022989"/>
    </source>
</evidence>
<dbReference type="AlphaFoldDB" id="A0A0N1J2B6"/>
<feature type="transmembrane region" description="Helical" evidence="7">
    <location>
        <begin position="1061"/>
        <end position="1082"/>
    </location>
</feature>
<dbReference type="Gene3D" id="1.50.10.20">
    <property type="match status" value="1"/>
</dbReference>